<protein>
    <recommendedName>
        <fullName evidence="6">Glutathionylspermidine synthase pre-ATP-grasp-like domain-containing protein</fullName>
    </recommendedName>
</protein>
<feature type="domain" description="Glutathionylspermidine synthase pre-ATP-grasp-like" evidence="6">
    <location>
        <begin position="12"/>
        <end position="385"/>
    </location>
</feature>
<comment type="caution">
    <text evidence="7">The sequence shown here is derived from an EMBL/GenBank/DDBJ whole genome shotgun (WGS) entry which is preliminary data.</text>
</comment>
<dbReference type="Gene3D" id="3.30.1490.330">
    <property type="match status" value="1"/>
</dbReference>
<evidence type="ECO:0000256" key="1">
    <source>
        <dbReference type="ARBA" id="ARBA00022598"/>
    </source>
</evidence>
<evidence type="ECO:0000256" key="3">
    <source>
        <dbReference type="ARBA" id="ARBA00022741"/>
    </source>
</evidence>
<dbReference type="AlphaFoldDB" id="A0A367UID5"/>
<dbReference type="SUPFAM" id="SSF56059">
    <property type="entry name" value="Glutathione synthetase ATP-binding domain-like"/>
    <property type="match status" value="1"/>
</dbReference>
<dbReference type="GO" id="GO:0046872">
    <property type="term" value="F:metal ion binding"/>
    <property type="evidence" value="ECO:0007669"/>
    <property type="project" value="UniProtKB-KW"/>
</dbReference>
<organism evidence="7 8">
    <name type="scientific">Thalassospira xianhensis MCCC 1A02616</name>
    <dbReference type="NCBI Taxonomy" id="1177929"/>
    <lineage>
        <taxon>Bacteria</taxon>
        <taxon>Pseudomonadati</taxon>
        <taxon>Pseudomonadota</taxon>
        <taxon>Alphaproteobacteria</taxon>
        <taxon>Rhodospirillales</taxon>
        <taxon>Thalassospiraceae</taxon>
        <taxon>Thalassospira</taxon>
    </lineage>
</organism>
<evidence type="ECO:0000256" key="2">
    <source>
        <dbReference type="ARBA" id="ARBA00022723"/>
    </source>
</evidence>
<dbReference type="GO" id="GO:0005524">
    <property type="term" value="F:ATP binding"/>
    <property type="evidence" value="ECO:0007669"/>
    <property type="project" value="UniProtKB-KW"/>
</dbReference>
<dbReference type="RefSeq" id="WP_114120391.1">
    <property type="nucleotide sequence ID" value="NZ_JPWA01000001.1"/>
</dbReference>
<dbReference type="SUPFAM" id="SSF52440">
    <property type="entry name" value="PreATP-grasp domain"/>
    <property type="match status" value="1"/>
</dbReference>
<accession>A0A367UID5</accession>
<keyword evidence="1" id="KW-0436">Ligase</keyword>
<keyword evidence="8" id="KW-1185">Reference proteome</keyword>
<gene>
    <name evidence="7" type="ORF">TH5_01730</name>
</gene>
<evidence type="ECO:0000256" key="4">
    <source>
        <dbReference type="ARBA" id="ARBA00022840"/>
    </source>
</evidence>
<dbReference type="Proteomes" id="UP000252419">
    <property type="component" value="Unassembled WGS sequence"/>
</dbReference>
<evidence type="ECO:0000313" key="7">
    <source>
        <dbReference type="EMBL" id="RCK07790.1"/>
    </source>
</evidence>
<dbReference type="GO" id="GO:0016874">
    <property type="term" value="F:ligase activity"/>
    <property type="evidence" value="ECO:0007669"/>
    <property type="project" value="UniProtKB-KW"/>
</dbReference>
<dbReference type="EMBL" id="JPWA01000001">
    <property type="protein sequence ID" value="RCK07790.1"/>
    <property type="molecule type" value="Genomic_DNA"/>
</dbReference>
<evidence type="ECO:0000313" key="8">
    <source>
        <dbReference type="Proteomes" id="UP000252419"/>
    </source>
</evidence>
<proteinExistence type="predicted"/>
<keyword evidence="4" id="KW-0067">ATP-binding</keyword>
<name>A0A367UID5_9PROT</name>
<evidence type="ECO:0000259" key="6">
    <source>
        <dbReference type="Pfam" id="PF03738"/>
    </source>
</evidence>
<dbReference type="Pfam" id="PF03738">
    <property type="entry name" value="GSP_synth"/>
    <property type="match status" value="1"/>
</dbReference>
<evidence type="ECO:0000256" key="5">
    <source>
        <dbReference type="ARBA" id="ARBA00022842"/>
    </source>
</evidence>
<keyword evidence="2" id="KW-0479">Metal-binding</keyword>
<dbReference type="InterPro" id="IPR005494">
    <property type="entry name" value="GSPS_pre-ATP-grasp-like_dom"/>
</dbReference>
<keyword evidence="5" id="KW-0460">Magnesium</keyword>
<keyword evidence="3" id="KW-0547">Nucleotide-binding</keyword>
<sequence length="387" mass="44568">MKRAVSFERPDWRKTAEDIGFNFHTMYGQDYWHEAHRYEFTIEQVERDIRRPAKELHEMCREAVDFALRSEEWLNKLRIPEQFWDMIVHSWTGGERELIGRFDFAYDGVKPAKLLEYNADTPGSILESGRMQSMWLHDLFFLGQLPEASRQANWLEEAIVARFKEMFSPGCHVHFTGVDGNVEDRGTLRYLEACAFRAGLIHHYVPIDAIGVDREGRFADQNSVVIDSLFKMYPWEFMFREEFSSFLPGSEVTFIEPVWKAVLSNKGLLPLLWHLFPGHPTLLPAYFESDADKTDLGSSFVRKPMFSREGTAVQIVENGSVLENTEGAVLEECFVLQEYSPLPELDGNYPVVGAWIVGTDFAGIGMREDSGQITKDTSRFVPHIVLF</sequence>
<dbReference type="InterPro" id="IPR016185">
    <property type="entry name" value="PreATP-grasp_dom_sf"/>
</dbReference>
<reference evidence="7 8" key="1">
    <citation type="submission" date="2014-07" db="EMBL/GenBank/DDBJ databases">
        <title>Draft genome sequence of Thalassospira xianhensis P-4 (MCCC 1A02616).</title>
        <authorList>
            <person name="Lai Q."/>
            <person name="Shao Z."/>
        </authorList>
    </citation>
    <scope>NUCLEOTIDE SEQUENCE [LARGE SCALE GENOMIC DNA]</scope>
    <source>
        <strain evidence="7 8">MCCC 1A02616</strain>
    </source>
</reference>